<keyword evidence="1" id="KW-0472">Membrane</keyword>
<sequence>MQNYSQVQKLRWLVIAGVFLFSIGLTGFIAYTLGKANVPRVQQQQACRKFNRGKFKAVDVASAGLIPGVKDVLAELEKVQIELVKTRTRFTDQAPPVINVKNQEAALNSLLEQRIKGICQVIQEI</sequence>
<comment type="caution">
    <text evidence="2">The sequence shown here is derived from an EMBL/GenBank/DDBJ whole genome shotgun (WGS) entry which is preliminary data.</text>
</comment>
<proteinExistence type="predicted"/>
<evidence type="ECO:0000256" key="1">
    <source>
        <dbReference type="SAM" id="Phobius"/>
    </source>
</evidence>
<evidence type="ECO:0000313" key="3">
    <source>
        <dbReference type="Proteomes" id="UP000031549"/>
    </source>
</evidence>
<keyword evidence="1" id="KW-0812">Transmembrane</keyword>
<dbReference type="EMBL" id="JTCM02000043">
    <property type="protein sequence ID" value="NEU74524.1"/>
    <property type="molecule type" value="Genomic_DNA"/>
</dbReference>
<dbReference type="RefSeq" id="WP_163518997.1">
    <property type="nucleotide sequence ID" value="NZ_JTCM02000043.1"/>
</dbReference>
<keyword evidence="3" id="KW-1185">Reference proteome</keyword>
<evidence type="ECO:0000313" key="2">
    <source>
        <dbReference type="EMBL" id="NEU74524.1"/>
    </source>
</evidence>
<keyword evidence="1" id="KW-1133">Transmembrane helix</keyword>
<name>A0A846HCX2_9CYAN</name>
<dbReference type="Proteomes" id="UP000031549">
    <property type="component" value="Unassembled WGS sequence"/>
</dbReference>
<protein>
    <submittedName>
        <fullName evidence="2">Uncharacterized protein</fullName>
    </submittedName>
</protein>
<dbReference type="AlphaFoldDB" id="A0A846HCX2"/>
<organism evidence="2 3">
    <name type="scientific">Hassallia byssoidea VB512170</name>
    <dbReference type="NCBI Taxonomy" id="1304833"/>
    <lineage>
        <taxon>Bacteria</taxon>
        <taxon>Bacillati</taxon>
        <taxon>Cyanobacteriota</taxon>
        <taxon>Cyanophyceae</taxon>
        <taxon>Nostocales</taxon>
        <taxon>Tolypothrichaceae</taxon>
        <taxon>Hassallia</taxon>
    </lineage>
</organism>
<feature type="transmembrane region" description="Helical" evidence="1">
    <location>
        <begin position="12"/>
        <end position="34"/>
    </location>
</feature>
<gene>
    <name evidence="2" type="ORF">PI95_018655</name>
</gene>
<accession>A0A846HCX2</accession>
<reference evidence="2 3" key="1">
    <citation type="journal article" date="2015" name="Genome Announc.">
        <title>Draft Genome Sequence of Cyanobacterium Hassallia byssoidea Strain VB512170, Isolated from Monuments in India.</title>
        <authorList>
            <person name="Singh D."/>
            <person name="Chandrababunaidu M.M."/>
            <person name="Panda A."/>
            <person name="Sen D."/>
            <person name="Bhattacharyya S."/>
            <person name="Adhikary S.P."/>
            <person name="Tripathy S."/>
        </authorList>
    </citation>
    <scope>NUCLEOTIDE SEQUENCE [LARGE SCALE GENOMIC DNA]</scope>
    <source>
        <strain evidence="2 3">VB512170</strain>
    </source>
</reference>